<name>A0A1I7V3H5_9PELO</name>
<feature type="compositionally biased region" description="Basic and acidic residues" evidence="5">
    <location>
        <begin position="164"/>
        <end position="182"/>
    </location>
</feature>
<comment type="subcellular location">
    <subcellularLocation>
        <location evidence="1">Nucleus</location>
    </subcellularLocation>
</comment>
<dbReference type="GO" id="GO:0031490">
    <property type="term" value="F:chromatin DNA binding"/>
    <property type="evidence" value="ECO:0007669"/>
    <property type="project" value="TreeGrafter"/>
</dbReference>
<dbReference type="eggNOG" id="KOG1246">
    <property type="taxonomic scope" value="Eukaryota"/>
</dbReference>
<dbReference type="InterPro" id="IPR003347">
    <property type="entry name" value="JmjC_dom"/>
</dbReference>
<reference evidence="8" key="1">
    <citation type="submission" date="2016-11" db="UniProtKB">
        <authorList>
            <consortium name="WormBaseParasite"/>
        </authorList>
    </citation>
    <scope>IDENTIFICATION</scope>
</reference>
<dbReference type="GO" id="GO:0000978">
    <property type="term" value="F:RNA polymerase II cis-regulatory region sequence-specific DNA binding"/>
    <property type="evidence" value="ECO:0007669"/>
    <property type="project" value="TreeGrafter"/>
</dbReference>
<keyword evidence="4" id="KW-0175">Coiled coil</keyword>
<dbReference type="WBParaSite" id="Csp11.Scaffold630.g22017.t1">
    <property type="protein sequence ID" value="Csp11.Scaffold630.g22017.t1"/>
    <property type="gene ID" value="Csp11.Scaffold630.g22017"/>
</dbReference>
<dbReference type="GO" id="GO:0071558">
    <property type="term" value="F:histone H3K27me2/H3K27me3 demethylase activity"/>
    <property type="evidence" value="ECO:0007669"/>
    <property type="project" value="TreeGrafter"/>
</dbReference>
<organism evidence="7 8">
    <name type="scientific">Caenorhabditis tropicalis</name>
    <dbReference type="NCBI Taxonomy" id="1561998"/>
    <lineage>
        <taxon>Eukaryota</taxon>
        <taxon>Metazoa</taxon>
        <taxon>Ecdysozoa</taxon>
        <taxon>Nematoda</taxon>
        <taxon>Chromadorea</taxon>
        <taxon>Rhabditida</taxon>
        <taxon>Rhabditina</taxon>
        <taxon>Rhabditomorpha</taxon>
        <taxon>Rhabditoidea</taxon>
        <taxon>Rhabditidae</taxon>
        <taxon>Peloderinae</taxon>
        <taxon>Caenorhabditis</taxon>
    </lineage>
</organism>
<dbReference type="SUPFAM" id="SSF51197">
    <property type="entry name" value="Clavaminate synthase-like"/>
    <property type="match status" value="1"/>
</dbReference>
<dbReference type="Gene3D" id="1.20.58.1370">
    <property type="match status" value="1"/>
</dbReference>
<feature type="region of interest" description="Disordered" evidence="5">
    <location>
        <begin position="138"/>
        <end position="182"/>
    </location>
</feature>
<dbReference type="Pfam" id="PF02373">
    <property type="entry name" value="JmjC"/>
    <property type="match status" value="1"/>
</dbReference>
<evidence type="ECO:0000256" key="4">
    <source>
        <dbReference type="SAM" id="Coils"/>
    </source>
</evidence>
<evidence type="ECO:0000256" key="5">
    <source>
        <dbReference type="SAM" id="MobiDB-lite"/>
    </source>
</evidence>
<keyword evidence="7" id="KW-1185">Reference proteome</keyword>
<dbReference type="PANTHER" id="PTHR14017">
    <property type="entry name" value="LYSINE-SPECIFIC DEMETHYLASE"/>
    <property type="match status" value="1"/>
</dbReference>
<feature type="domain" description="JmjC" evidence="6">
    <location>
        <begin position="641"/>
        <end position="819"/>
    </location>
</feature>
<dbReference type="SMART" id="SM00558">
    <property type="entry name" value="JmjC"/>
    <property type="match status" value="1"/>
</dbReference>
<dbReference type="GO" id="GO:0010468">
    <property type="term" value="P:regulation of gene expression"/>
    <property type="evidence" value="ECO:0007669"/>
    <property type="project" value="TreeGrafter"/>
</dbReference>
<evidence type="ECO:0000256" key="3">
    <source>
        <dbReference type="ARBA" id="ARBA00034483"/>
    </source>
</evidence>
<evidence type="ECO:0000256" key="1">
    <source>
        <dbReference type="ARBA" id="ARBA00004123"/>
    </source>
</evidence>
<dbReference type="AlphaFoldDB" id="A0A1I7V3H5"/>
<dbReference type="Gene3D" id="2.60.120.650">
    <property type="entry name" value="Cupin"/>
    <property type="match status" value="1"/>
</dbReference>
<dbReference type="InterPro" id="IPR051630">
    <property type="entry name" value="Corepressor-Demethylase"/>
</dbReference>
<dbReference type="PROSITE" id="PS51184">
    <property type="entry name" value="JMJC"/>
    <property type="match status" value="1"/>
</dbReference>
<dbReference type="PANTHER" id="PTHR14017:SF14">
    <property type="entry name" value="JMJC DOMAIN-CONTAINING PROTEIN"/>
    <property type="match status" value="1"/>
</dbReference>
<accession>A0A1I7V3H5</accession>
<sequence>MNQSSSNFMSNDIQADLKSRIQELEEKLAKTRAKLDYESTLRKVEEKKNKRLQEELKQKNTKGNQLKVEFGVCLKKIDELTQRYQSDMNDVISDFKNQYNMVAQVPEPVNTAATSESTVSLAAPIVTVAKENSTANDVMETGLTGTGGVTGSGKRPLDVDCSENDAKKPKLSQEGEEVEPKQAVDRIVEELPFEIAENPELRHQSPIPRDEDHQVEEQQMTEPEEYHQEYQDVEDRADGIENGNISEHEEDAGQRDELADNTQAVNRVRRHTKRRPLKRNGNGLTDDEKEMGIEILTQDQIVAYSKTWNAEMWLTSAFRRRLATNNRFRNTLRYDVSMFFVELDKKNEEKGCCSMEVIPSQTLPVDGYRGLKTEIDKMVLAYPGMPQNTGNSSSKPLDSITFTGRFLIGEDATGDDIIETVNNATNAGESNGVFEKGPAEFFEKTDAVEMDRKFFVENMPTGAMDNVHALTVPTPIFDANRYSSEELESHSENSSICIIKNLIKKYKIGEDQFDFKTLNKRIEKGSELALRRQIPQSSSTNVFKSTGKKVVRTNHFRTSDTSEKVEYQEFASNYEELMKIADDALTKLTENFDRKDAIMLELKEDLMKKSNSIGQKENDPKVPMLAFGTNIDLVDLKTPQRFEQQMKEIGKLPHFLQPNGEGSLMKYGAGILPGVNMPQIYMKPPGARSSPHQENHLLKSININLGPGSCVWYAIPLEWTKKFHSFIMEQFRLEHRRTGQSFINDPKKVYRTGFWPHEKEIKAAGNPILKFIQEPGSTVLVNVGTYHWVQSNGQCINLSWNMAPSTHLQLSMAAIMNDHYLKMNQPRLLAIEQIVWKMAKEKVVVDEGLHKLIKAFLTRSLAHSQSKLLYLQKKQFNIERNVPDLNPVERCFTCEEIIFQFIVKIEKKDFFSV</sequence>
<comment type="similarity">
    <text evidence="3">Belongs to the UTX family.</text>
</comment>
<protein>
    <submittedName>
        <fullName evidence="8">JmjC domain-containing protein</fullName>
    </submittedName>
</protein>
<dbReference type="Proteomes" id="UP000095282">
    <property type="component" value="Unplaced"/>
</dbReference>
<dbReference type="STRING" id="1561998.A0A1I7V3H5"/>
<feature type="coiled-coil region" evidence="4">
    <location>
        <begin position="14"/>
        <end position="69"/>
    </location>
</feature>
<proteinExistence type="inferred from homology"/>
<evidence type="ECO:0000259" key="6">
    <source>
        <dbReference type="PROSITE" id="PS51184"/>
    </source>
</evidence>
<dbReference type="InterPro" id="IPR046941">
    <property type="entry name" value="KDM6_GATAL_sf"/>
</dbReference>
<evidence type="ECO:0000313" key="8">
    <source>
        <dbReference type="WBParaSite" id="Csp11.Scaffold630.g22017.t1"/>
    </source>
</evidence>
<dbReference type="Gene3D" id="2.10.110.20">
    <property type="match status" value="1"/>
</dbReference>
<evidence type="ECO:0000256" key="2">
    <source>
        <dbReference type="ARBA" id="ARBA00023242"/>
    </source>
</evidence>
<dbReference type="GO" id="GO:0044666">
    <property type="term" value="C:MLL3/4 complex"/>
    <property type="evidence" value="ECO:0007669"/>
    <property type="project" value="TreeGrafter"/>
</dbReference>
<keyword evidence="2" id="KW-0539">Nucleus</keyword>
<evidence type="ECO:0000313" key="7">
    <source>
        <dbReference type="Proteomes" id="UP000095282"/>
    </source>
</evidence>